<protein>
    <recommendedName>
        <fullName evidence="3">HEAT repeat domain-containing protein</fullName>
    </recommendedName>
</protein>
<dbReference type="SUPFAM" id="SSF48371">
    <property type="entry name" value="ARM repeat"/>
    <property type="match status" value="1"/>
</dbReference>
<gene>
    <name evidence="1" type="ORF">NPRO_23630</name>
</gene>
<dbReference type="Pfam" id="PF13646">
    <property type="entry name" value="HEAT_2"/>
    <property type="match status" value="1"/>
</dbReference>
<name>A0A809RDQ2_9BACT</name>
<dbReference type="InterPro" id="IPR011989">
    <property type="entry name" value="ARM-like"/>
</dbReference>
<evidence type="ECO:0008006" key="3">
    <source>
        <dbReference type="Google" id="ProtNLM"/>
    </source>
</evidence>
<dbReference type="Gene3D" id="1.25.10.10">
    <property type="entry name" value="Leucine-rich Repeat Variant"/>
    <property type="match status" value="2"/>
</dbReference>
<proteinExistence type="predicted"/>
<accession>A0A809RDQ2</accession>
<dbReference type="InterPro" id="IPR016024">
    <property type="entry name" value="ARM-type_fold"/>
</dbReference>
<dbReference type="KEGG" id="npy:NPRO_23630"/>
<reference evidence="1" key="1">
    <citation type="journal article" name="DNA Res.">
        <title>The physiological potential of anammox bacteria as revealed by their core genome structure.</title>
        <authorList>
            <person name="Okubo T."/>
            <person name="Toyoda A."/>
            <person name="Fukuhara K."/>
            <person name="Uchiyama I."/>
            <person name="Harigaya Y."/>
            <person name="Kuroiwa M."/>
            <person name="Suzuki T."/>
            <person name="Murakami Y."/>
            <person name="Suwa Y."/>
            <person name="Takami H."/>
        </authorList>
    </citation>
    <scope>NUCLEOTIDE SEQUENCE</scope>
    <source>
        <strain evidence="1">317325-2</strain>
    </source>
</reference>
<organism evidence="1 2">
    <name type="scientific">Candidatus Nitrosymbiomonas proteolyticus</name>
    <dbReference type="NCBI Taxonomy" id="2608984"/>
    <lineage>
        <taxon>Bacteria</taxon>
        <taxon>Bacillati</taxon>
        <taxon>Armatimonadota</taxon>
        <taxon>Armatimonadota incertae sedis</taxon>
        <taxon>Candidatus Nitrosymbiomonas</taxon>
    </lineage>
</organism>
<sequence length="970" mass="105059">MNVVALLALALPLASPSPQDDLVPLGTYEIGGASVVAKVPNLPDPFAEGQGFRVTTNGTVVPIPKLGSWARMRAAYEVAKGSITPTTPEWKVKLFVLPRCTVLDRNELGMYQVRQGNLVTRELEEIKAAAALFASMVEATAGGNLRATIDWTIDTEWAHTRALPRTQPYGEAFLQDYLTPRFNGGAYEAEDRVYRGPYDSVFLVHSAPALGGGTTLVNRTPVTSLSFYNDGEGQGPYGLAASMYNAWAGHLRFAASRHGYRIPASAGPQTAYWHGEALAQSLPPLCDPTAGFPQAGFGSLTLRSEASGIDFTARRGALDRAEGYSYAEVAEDPFARLPWFDKASLGERIGANLSISQGREALQVEGVPRAERGIDGRLELGTESLVLLRSGDPTWIGVDPGAIQRFIPKLEADFAGRWIGWLAFEGGHLAVVRVREIPRGTREADLLGLETPLISPQAGDVALKLEFDLRQVQAIPSLGSGELSPVSDAQRGEVLNLELRGAVRGHRSYLAGSPGGATLFDAAKSRYLTFWVKAEKPEPLVIRLESADPSWGGLAFSLFGQFPDPEEATAPARGFEVATLDTEAWQQVMLDLASLPGAESSMPVRAVILESQPAARFWFPKQPGALPKVRIDDLVVSSQAPDGLSRAISAVPLASPDATSKFPLDRALWAAQLPEEPTPEQWETALKLFQDPSEVVRLNLCWTLTRLRNPDSIPLLARELAGLAPRVSEAAAAALTFQETPEAFAALKRAVEAGPFDWCREFAASAFRAHPDPKMLGSLSGLLTGRGWRARQAGPLAIGALDTQESKTVILVFLHEIDPSVRYAATRNIDPDHPLGGRRLLWSAVNDPSDAVRLASYLKLLESTREELVAEGLKGVRDDSIEVRRQMLEFLATKFDGRFRPGLQIAVVDRSPEIRAAALRAFAQQLGPVTVEEVENARRDADPRVRAAYLELARIKGLPPPIDPDGTHAP</sequence>
<dbReference type="AlphaFoldDB" id="A0A809RDQ2"/>
<evidence type="ECO:0000313" key="1">
    <source>
        <dbReference type="EMBL" id="BBO24768.1"/>
    </source>
</evidence>
<evidence type="ECO:0000313" key="2">
    <source>
        <dbReference type="Proteomes" id="UP000662873"/>
    </source>
</evidence>
<dbReference type="Proteomes" id="UP000662873">
    <property type="component" value="Chromosome"/>
</dbReference>
<dbReference type="EMBL" id="AP021858">
    <property type="protein sequence ID" value="BBO24768.1"/>
    <property type="molecule type" value="Genomic_DNA"/>
</dbReference>